<feature type="chain" id="PRO_5047020024" evidence="1">
    <location>
        <begin position="20"/>
        <end position="3089"/>
    </location>
</feature>
<feature type="domain" description="Heme-binding protein Shr-like Hb-interacting" evidence="2">
    <location>
        <begin position="27"/>
        <end position="115"/>
    </location>
</feature>
<name>A0ABT5VWI9_9BACT</name>
<feature type="domain" description="Heme-binding protein Shr-like Hb-interacting" evidence="2">
    <location>
        <begin position="2437"/>
        <end position="2515"/>
    </location>
</feature>
<feature type="domain" description="Heme-binding protein Shr-like Hb-interacting" evidence="2">
    <location>
        <begin position="1638"/>
        <end position="1720"/>
    </location>
</feature>
<dbReference type="InterPro" id="IPR011432">
    <property type="entry name" value="Shr-like_HID"/>
</dbReference>
<feature type="signal peptide" evidence="1">
    <location>
        <begin position="1"/>
        <end position="19"/>
    </location>
</feature>
<dbReference type="Proteomes" id="UP001528920">
    <property type="component" value="Unassembled WGS sequence"/>
</dbReference>
<feature type="domain" description="Heme-binding protein Shr-like Hb-interacting" evidence="2">
    <location>
        <begin position="433"/>
        <end position="520"/>
    </location>
</feature>
<feature type="domain" description="Heme-binding protein Shr-like Hb-interacting" evidence="2">
    <location>
        <begin position="2040"/>
        <end position="2119"/>
    </location>
</feature>
<dbReference type="Pfam" id="PF07550">
    <property type="entry name" value="Shr-like_HID"/>
    <property type="match status" value="13"/>
</dbReference>
<evidence type="ECO:0000313" key="4">
    <source>
        <dbReference type="EMBL" id="MDE5419765.1"/>
    </source>
</evidence>
<comment type="caution">
    <text evidence="4">The sequence shown here is derived from an EMBL/GenBank/DDBJ whole genome shotgun (WGS) entry which is preliminary data.</text>
</comment>
<feature type="domain" description="Heme-binding protein Shr-like Hb-interacting" evidence="2">
    <location>
        <begin position="2242"/>
        <end position="2319"/>
    </location>
</feature>
<feature type="domain" description="Secretion system C-terminal sorting" evidence="3">
    <location>
        <begin position="3013"/>
        <end position="3088"/>
    </location>
</feature>
<keyword evidence="5" id="KW-1185">Reference proteome</keyword>
<feature type="domain" description="Heme-binding protein Shr-like Hb-interacting" evidence="2">
    <location>
        <begin position="637"/>
        <end position="724"/>
    </location>
</feature>
<evidence type="ECO:0000256" key="1">
    <source>
        <dbReference type="SAM" id="SignalP"/>
    </source>
</evidence>
<reference evidence="4 5" key="1">
    <citation type="submission" date="2022-01" db="EMBL/GenBank/DDBJ databases">
        <title>Labilibaculum sp. nov, a marine bacterium isolated from Antarctica.</title>
        <authorList>
            <person name="Dai W."/>
        </authorList>
    </citation>
    <scope>NUCLEOTIDE SEQUENCE [LARGE SCALE GENOMIC DNA]</scope>
    <source>
        <strain evidence="4 5">DW002</strain>
    </source>
</reference>
<feature type="domain" description="Heme-binding protein Shr-like Hb-interacting" evidence="2">
    <location>
        <begin position="1045"/>
        <end position="1122"/>
    </location>
</feature>
<dbReference type="Gene3D" id="2.60.40.10">
    <property type="entry name" value="Immunoglobulins"/>
    <property type="match status" value="1"/>
</dbReference>
<feature type="domain" description="Heme-binding protein Shr-like Hb-interacting" evidence="2">
    <location>
        <begin position="1240"/>
        <end position="1321"/>
    </location>
</feature>
<keyword evidence="1" id="KW-0732">Signal</keyword>
<organism evidence="4 5">
    <name type="scientific">Paralabilibaculum antarcticum</name>
    <dbReference type="NCBI Taxonomy" id="2912572"/>
    <lineage>
        <taxon>Bacteria</taxon>
        <taxon>Pseudomonadati</taxon>
        <taxon>Bacteroidota</taxon>
        <taxon>Bacteroidia</taxon>
        <taxon>Marinilabiliales</taxon>
        <taxon>Marinifilaceae</taxon>
        <taxon>Paralabilibaculum</taxon>
    </lineage>
</organism>
<dbReference type="InterPro" id="IPR035986">
    <property type="entry name" value="PKD_dom_sf"/>
</dbReference>
<dbReference type="SUPFAM" id="SSF49299">
    <property type="entry name" value="PKD domain"/>
    <property type="match status" value="1"/>
</dbReference>
<evidence type="ECO:0000259" key="3">
    <source>
        <dbReference type="Pfam" id="PF18962"/>
    </source>
</evidence>
<feature type="domain" description="Heme-binding protein Shr-like Hb-interacting" evidence="2">
    <location>
        <begin position="233"/>
        <end position="316"/>
    </location>
</feature>
<feature type="domain" description="Heme-binding protein Shr-like Hb-interacting" evidence="2">
    <location>
        <begin position="1440"/>
        <end position="1521"/>
    </location>
</feature>
<evidence type="ECO:0000313" key="5">
    <source>
        <dbReference type="Proteomes" id="UP001528920"/>
    </source>
</evidence>
<dbReference type="InterPro" id="IPR026444">
    <property type="entry name" value="Secre_tail"/>
</dbReference>
<dbReference type="RefSeq" id="WP_275111094.1">
    <property type="nucleotide sequence ID" value="NZ_JAKJSC010000005.1"/>
</dbReference>
<feature type="domain" description="Heme-binding protein Shr-like Hb-interacting" evidence="2">
    <location>
        <begin position="1839"/>
        <end position="1920"/>
    </location>
</feature>
<dbReference type="Pfam" id="PF18962">
    <property type="entry name" value="Por_Secre_tail"/>
    <property type="match status" value="1"/>
</dbReference>
<dbReference type="EMBL" id="JAKJSC010000005">
    <property type="protein sequence ID" value="MDE5419765.1"/>
    <property type="molecule type" value="Genomic_DNA"/>
</dbReference>
<sequence length="3089" mass="326931">MKKYLLLGYLCVFSTILFAQLDPPVLTANGSATVDASFVITFTEVAGWEAVTSPEPIVTYNGVTLTKDTDYTLSYDPNELTLIPSGGNTALQTSATANVTIDVDGYNQAIVEQIIGHGVPTKLGVETEPVADIVNGSAFSTQPEIEVQDQYGNRCTSDGPREITVAKADGGTWTLGGTLVQNADTGLLTYSDLSATSNVVVSTAQISFSADVTAVNSATFNIPLTSPPPLTAGTDNDIDSDIVILFTDDGNWADSIQTLSYRGTVLTVTTDYVVDKGVGTISLKPGGGNSVLQAAGAGNVEITANTYSVATVSQTLTHGAASQLSITTQPTAPTSNGGALATQPILQLKDQYNNNCTTDGTSIVTLSETGDGTWTVDGTNPTASSGIITFTDLTASSNVEVANATLTFEIASFTLASDAFTIPVNPSPALTAATDPTVDANFNINYANDATWETSIASVSYNGSSLALGTDYTIDTGSNFITFIPSGGNSELQTPHDVSTNSEILIVANGYADATINQNLIHGAASQLSITTQPTAPGSNGGALATQPILNLQDQYGNLCTTDDVSTVTLSETGDGTWTVDGTNPTASSGIITYTDLTASSNVEVANATLTFEIASFTLASDAFTIPVNPFPALTAATDPTVDANFNINYANDVTWETSITSVSYNGASLVLGTDYTIDTGSDFITFIPSGGNSELQTPHDGSTNSEILIVANGYADATINQNLIHGAASQFLITTQPTAPGSNGGVLVTQPVLQLKDQYNNNCTTDGTSTVTLSETGDGTWTVDGTNPAASTGVITFTDLTATSDVKVDNATITFDLGSFSLESNAFIIDVNAAPTLTAALGATVDDPFEISYSDNVYWESNIDSIKFNGNIVPLSAYSFNSTTNKITFTPSADPSLQTAISANLEIFVATYGVASVTQEIGHGAAAKIAMQVEPVASAVNGDPFTTQPIVEIQDQYDNVCTTNSSVSITASEDDPGSWTLGGAKVGTVSSGVLAYTDLTASSNSAVTNAYISFTATGLTGEGSATFNLGQNSPPTDFAAAMSATVDGTFIITFTNTNDWQTEITSVTYNGNAVDAAAIDTTIDGQITFDPSLSTALQVAGTNDFVFVASGFSNSSLTQEIGHGVPTAIKVNVEPTAPASNGGLLVQQPEIISQDQYQNTCTGDNATTISVVKGDTGDWTLGGSPNQTLANGTFVYTDLSATSDAAVSGAFLTFSSGSFSDVNSASFDIPVNAVPSITEATNATVDNEFSINFNDDATWRGNITDIQYDGNSLPSLAFEAGNVGRITFKPAESALLQVAGSELITIISSGYANAEFTQEIGHGSVTDLFISTQPVGPNSNGGSLVTQPIVHLHDQYDNICTTDNTTNISSATSGGTWTLGGTGDLTSSAGIFTFTDLTASSSAELTTATITFSAFSLTDVISAAFTIPSLDASPTLLASSTATVDASFEVTFSANADWQLAIDSIRYDSNLIDPAAYDNSQSGKIIFDPSLDSDLQVADTKDLVVYAQGYANASVSQEIKHGAANTLNIVLEPSAPAENGALLANQPAITIRDQYGNDCTSENTIELTAAKGDTNDWNLGGTLVKQAVNGSVSYSDLTASSSAAVTGAFIAFSANGLTTVNSTSFDIPDLTAAPVLTAATEANVDEDFTITFTDNAAWRDQITEIKYGTEVLPAAAYDATVAGEITFKPAESIILQAVANEYLFIVSTSFLKDSVQQEISHGAASMIVITTQPFGPQNNGDEFRTQPIVKIQDQYLNDCTTNNEQEIEANATGGSWIIDGTTSIMVTNGIVEFTDLTARSTDLVSDATITFSGTGLTSQESDSFLIPAPLFAPSLISSTSATVDSLFDVTFSTNADWQGNIDSISYGGTLLSSDAFDKTQSGKIVFDPSKDVEMQVAATKEILVYSRGFQDATVDQEIKHGVPDTLLVETQPEAPLINGGTLDLQPKISVRDQYDNACSDENAYEVTVVNGDGQNWTLGGAVTQAVNGGVINYKDLSVSSDLAITGAFLSFTGAGITLVSSDPFDIPALQNPPNLSAQFDATVDADFELGFFGIDDSWPTSIEMITYEGDTLPSSAYDVESDKIVFHVSEDTLLQKAGVFNIAVKALGYSDATVEQTVGHGVAATMNITQQPLAPPANGDLLAQQPILEFYDQYSNLCDSDNERIITVSRNDEGVWDLAGTLEKTAVDGVVTFDDLSAFSTGPITGAEILFSSTDIDGVVADPFDIPDVSSPPVLNAAVGATVDNPFVISFTEDSVWRNRINVVIVNDSVLVAESYDFSQVGELKLIPSDSEFLQKNGSFEVIVQSRGFSHDTVQQDIQHGVADSLLMLKQPTAPEVNGDLLAQQPELKLADQYLNDCITDNTTMVSVEKYDNKAWELSGTLEVSAVEGAVNFTDLVATSEIAIDSAYLQFLFSGDTVVSSLFTLPVPIIELTAAADVTVDNEFTIQASDNASWRDSISAISFAGETLVDTSYLIEAGNITFYPSLDSILQIARTDTIVIVANGYANAMVEQIIEHGVATEMVFVDQPIGPENNGDTLAQQPKLQLLDQYKNNCDNDNATQVLTAKYSDGSDTDVVDLWDLGGVKTITAIEGLVKYLDLTATSENRVEGARLLFTSDALPNVVSDSFDIVIPPPPVIVGNPNANVDESFFVEFTDNKTWRSLIDDIRYGIRSLEGRYDISVPGRITFDPTVTSILQKSGVDSIYIYSQNYDTVRFEQVLHHGKSKYLVILKEPSAPLTNGDAFLRQPQLQLQDQYRNYCETDNETPIAVKKGDDGDWTLSGTFTQIAVEGLVSYTDLSATSTMEVEGARLEFEGTGIIPKLSQSFTIPEPQVNRAGEANANPELVCYGENSSITLVGFDGTIQWQKYNELDDVFVDVDGETSEIFVTDEVVENAIYRAMVSKEGFTTQYSNAVTVSPIEAPIADFTFEMEYNQVEFTNLSVNATSIVWEFGDGMISSDFEPSHSFVLDNSEGTGYIVTLTASNEACPDSEKQQQIFITTGINELLAQESIAVYPNPSRGEFFVELSNSDKDGVLRIFDQSGKVVATRKLEPSLNKNRIPFDLSNLNAGIYFLTIRYTDKVVRTKLVIQ</sequence>
<proteinExistence type="predicted"/>
<gene>
    <name evidence="4" type="ORF">L3049_17360</name>
</gene>
<dbReference type="NCBIfam" id="TIGR04183">
    <property type="entry name" value="Por_Secre_tail"/>
    <property type="match status" value="1"/>
</dbReference>
<accession>A0ABT5VWI9</accession>
<dbReference type="InterPro" id="IPR013783">
    <property type="entry name" value="Ig-like_fold"/>
</dbReference>
<evidence type="ECO:0000259" key="2">
    <source>
        <dbReference type="Pfam" id="PF07550"/>
    </source>
</evidence>
<protein>
    <submittedName>
        <fullName evidence="4">T9SS type A sorting domain-containing protein</fullName>
    </submittedName>
</protein>
<feature type="domain" description="Heme-binding protein Shr-like Hb-interacting" evidence="2">
    <location>
        <begin position="844"/>
        <end position="922"/>
    </location>
</feature>